<evidence type="ECO:0000313" key="3">
    <source>
        <dbReference type="EMBL" id="MFD1640440.1"/>
    </source>
</evidence>
<organism evidence="3 4">
    <name type="scientific">Halohasta litorea</name>
    <dbReference type="NCBI Taxonomy" id="869891"/>
    <lineage>
        <taxon>Archaea</taxon>
        <taxon>Methanobacteriati</taxon>
        <taxon>Methanobacteriota</taxon>
        <taxon>Stenosarchaea group</taxon>
        <taxon>Halobacteria</taxon>
        <taxon>Halobacteriales</taxon>
        <taxon>Haloferacaceae</taxon>
        <taxon>Halohasta</taxon>
    </lineage>
</organism>
<sequence>MSWFPQPPAYRSSQSTRGSAPVIGGLLVVALTVILATVVGTAMLGGASTPEPAPTAVVDLTVEGDTLRFTHESGEPLDVRTLSVRIVVDGEPLDEQPPVPFFSASGFEPGPTGPFNTASDPQWSVGETASLTVASTNSPQLEPGSTVSVRLTTDAKTVIKTETQV</sequence>
<protein>
    <submittedName>
        <fullName evidence="3">Type IV pilin</fullName>
    </submittedName>
</protein>
<accession>A0ABD6D2N7</accession>
<dbReference type="RefSeq" id="WP_256397444.1">
    <property type="nucleotide sequence ID" value="NZ_JANHDJ010000007.1"/>
</dbReference>
<keyword evidence="1" id="KW-0472">Membrane</keyword>
<evidence type="ECO:0000313" key="4">
    <source>
        <dbReference type="Proteomes" id="UP001597052"/>
    </source>
</evidence>
<feature type="domain" description="Archaeal Type IV pilin N-terminal" evidence="2">
    <location>
        <begin position="20"/>
        <end position="87"/>
    </location>
</feature>
<dbReference type="EMBL" id="JBHUDM010000001">
    <property type="protein sequence ID" value="MFD1640440.1"/>
    <property type="molecule type" value="Genomic_DNA"/>
</dbReference>
<name>A0ABD6D2N7_9EURY</name>
<dbReference type="InterPro" id="IPR012859">
    <property type="entry name" value="Pilin_N_archaeal"/>
</dbReference>
<dbReference type="Proteomes" id="UP001597052">
    <property type="component" value="Unassembled WGS sequence"/>
</dbReference>
<evidence type="ECO:0000259" key="2">
    <source>
        <dbReference type="Pfam" id="PF07790"/>
    </source>
</evidence>
<comment type="caution">
    <text evidence="3">The sequence shown here is derived from an EMBL/GenBank/DDBJ whole genome shotgun (WGS) entry which is preliminary data.</text>
</comment>
<reference evidence="3 4" key="1">
    <citation type="journal article" date="2019" name="Int. J. Syst. Evol. Microbiol.">
        <title>The Global Catalogue of Microorganisms (GCM) 10K type strain sequencing project: providing services to taxonomists for standard genome sequencing and annotation.</title>
        <authorList>
            <consortium name="The Broad Institute Genomics Platform"/>
            <consortium name="The Broad Institute Genome Sequencing Center for Infectious Disease"/>
            <person name="Wu L."/>
            <person name="Ma J."/>
        </authorList>
    </citation>
    <scope>NUCLEOTIDE SEQUENCE [LARGE SCALE GENOMIC DNA]</scope>
    <source>
        <strain evidence="3 4">CGMCC 1.10593</strain>
    </source>
</reference>
<proteinExistence type="predicted"/>
<keyword evidence="4" id="KW-1185">Reference proteome</keyword>
<dbReference type="Pfam" id="PF07790">
    <property type="entry name" value="Pilin_N"/>
    <property type="match status" value="1"/>
</dbReference>
<feature type="transmembrane region" description="Helical" evidence="1">
    <location>
        <begin position="20"/>
        <end position="44"/>
    </location>
</feature>
<evidence type="ECO:0000256" key="1">
    <source>
        <dbReference type="SAM" id="Phobius"/>
    </source>
</evidence>
<dbReference type="AlphaFoldDB" id="A0ABD6D2N7"/>
<keyword evidence="1" id="KW-1133">Transmembrane helix</keyword>
<gene>
    <name evidence="3" type="ORF">ACFSBW_00935</name>
</gene>
<keyword evidence="1" id="KW-0812">Transmembrane</keyword>